<gene>
    <name evidence="1" type="ORF">PTTG_30686</name>
</gene>
<accession>A0A180G052</accession>
<name>A0A180G052_PUCT1</name>
<evidence type="ECO:0000313" key="1">
    <source>
        <dbReference type="EMBL" id="OAV85223.1"/>
    </source>
</evidence>
<dbReference type="OrthoDB" id="10545527at2759"/>
<protein>
    <submittedName>
        <fullName evidence="1 2">Uncharacterized protein</fullName>
    </submittedName>
</protein>
<evidence type="ECO:0000313" key="3">
    <source>
        <dbReference type="Proteomes" id="UP000005240"/>
    </source>
</evidence>
<proteinExistence type="predicted"/>
<feature type="non-terminal residue" evidence="1">
    <location>
        <position position="198"/>
    </location>
</feature>
<dbReference type="AlphaFoldDB" id="A0A180G052"/>
<dbReference type="EnsemblFungi" id="PTTG_30686-t43_1">
    <property type="protein sequence ID" value="PTTG_30686-t43_1-p1"/>
    <property type="gene ID" value="PTTG_30686"/>
</dbReference>
<reference evidence="2" key="4">
    <citation type="submission" date="2025-05" db="UniProtKB">
        <authorList>
            <consortium name="EnsemblFungi"/>
        </authorList>
    </citation>
    <scope>IDENTIFICATION</scope>
    <source>
        <strain evidence="2">isolate 1-1 / race 1 (BBBD)</strain>
    </source>
</reference>
<reference evidence="1" key="2">
    <citation type="submission" date="2016-05" db="EMBL/GenBank/DDBJ databases">
        <title>Comparative analysis highlights variable genome content of wheat rusts and divergence of the mating loci.</title>
        <authorList>
            <person name="Cuomo C.A."/>
            <person name="Bakkeren G."/>
            <person name="Szabo L."/>
            <person name="Khalil H."/>
            <person name="Joly D."/>
            <person name="Goldberg J."/>
            <person name="Young S."/>
            <person name="Zeng Q."/>
            <person name="Fellers J."/>
        </authorList>
    </citation>
    <scope>NUCLEOTIDE SEQUENCE [LARGE SCALE GENOMIC DNA]</scope>
    <source>
        <strain evidence="1">1-1 BBBD Race 1</strain>
    </source>
</reference>
<keyword evidence="3" id="KW-1185">Reference proteome</keyword>
<dbReference type="VEuPathDB" id="FungiDB:PTTG_30686"/>
<dbReference type="EMBL" id="ADAS02005866">
    <property type="protein sequence ID" value="OAV85223.1"/>
    <property type="molecule type" value="Genomic_DNA"/>
</dbReference>
<reference evidence="1" key="1">
    <citation type="submission" date="2009-11" db="EMBL/GenBank/DDBJ databases">
        <authorList>
            <consortium name="The Broad Institute Genome Sequencing Platform"/>
            <person name="Ward D."/>
            <person name="Feldgarden M."/>
            <person name="Earl A."/>
            <person name="Young S.K."/>
            <person name="Zeng Q."/>
            <person name="Koehrsen M."/>
            <person name="Alvarado L."/>
            <person name="Berlin A."/>
            <person name="Bochicchio J."/>
            <person name="Borenstein D."/>
            <person name="Chapman S.B."/>
            <person name="Chen Z."/>
            <person name="Engels R."/>
            <person name="Freedman E."/>
            <person name="Gellesch M."/>
            <person name="Goldberg J."/>
            <person name="Griggs A."/>
            <person name="Gujja S."/>
            <person name="Heilman E."/>
            <person name="Heiman D."/>
            <person name="Hepburn T."/>
            <person name="Howarth C."/>
            <person name="Jen D."/>
            <person name="Larson L."/>
            <person name="Lewis B."/>
            <person name="Mehta T."/>
            <person name="Park D."/>
            <person name="Pearson M."/>
            <person name="Roberts A."/>
            <person name="Saif S."/>
            <person name="Shea T."/>
            <person name="Shenoy N."/>
            <person name="Sisk P."/>
            <person name="Stolte C."/>
            <person name="Sykes S."/>
            <person name="Thomson T."/>
            <person name="Walk T."/>
            <person name="White J."/>
            <person name="Yandava C."/>
            <person name="Izard J."/>
            <person name="Baranova O.V."/>
            <person name="Blanton J.M."/>
            <person name="Tanner A.C."/>
            <person name="Dewhirst F.E."/>
            <person name="Haas B."/>
            <person name="Nusbaum C."/>
            <person name="Birren B."/>
        </authorList>
    </citation>
    <scope>NUCLEOTIDE SEQUENCE [LARGE SCALE GENOMIC DNA]</scope>
    <source>
        <strain evidence="1">1-1 BBBD Race 1</strain>
    </source>
</reference>
<evidence type="ECO:0000313" key="2">
    <source>
        <dbReference type="EnsemblFungi" id="PTTG_30686-t43_1-p1"/>
    </source>
</evidence>
<organism evidence="1">
    <name type="scientific">Puccinia triticina (isolate 1-1 / race 1 (BBBD))</name>
    <name type="common">Brown leaf rust fungus</name>
    <dbReference type="NCBI Taxonomy" id="630390"/>
    <lineage>
        <taxon>Eukaryota</taxon>
        <taxon>Fungi</taxon>
        <taxon>Dikarya</taxon>
        <taxon>Basidiomycota</taxon>
        <taxon>Pucciniomycotina</taxon>
        <taxon>Pucciniomycetes</taxon>
        <taxon>Pucciniales</taxon>
        <taxon>Pucciniaceae</taxon>
        <taxon>Puccinia</taxon>
    </lineage>
</organism>
<reference evidence="2 3" key="3">
    <citation type="journal article" date="2017" name="G3 (Bethesda)">
        <title>Comparative analysis highlights variable genome content of wheat rusts and divergence of the mating loci.</title>
        <authorList>
            <person name="Cuomo C.A."/>
            <person name="Bakkeren G."/>
            <person name="Khalil H.B."/>
            <person name="Panwar V."/>
            <person name="Joly D."/>
            <person name="Linning R."/>
            <person name="Sakthikumar S."/>
            <person name="Song X."/>
            <person name="Adiconis X."/>
            <person name="Fan L."/>
            <person name="Goldberg J.M."/>
            <person name="Levin J.Z."/>
            <person name="Young S."/>
            <person name="Zeng Q."/>
            <person name="Anikster Y."/>
            <person name="Bruce M."/>
            <person name="Wang M."/>
            <person name="Yin C."/>
            <person name="McCallum B."/>
            <person name="Szabo L.J."/>
            <person name="Hulbert S."/>
            <person name="Chen X."/>
            <person name="Fellers J.P."/>
        </authorList>
    </citation>
    <scope>NUCLEOTIDE SEQUENCE</scope>
    <source>
        <strain evidence="2">isolate 1-1 / race 1 (BBBD)</strain>
        <strain evidence="3">Isolate 1-1 / race 1 (BBBD)</strain>
    </source>
</reference>
<sequence>MSSKCLLDSKGGRLGALEGPSSTNLFDSTLLDIDMSSRCLLDSKGGRLGALEGSSSTKLLNSSSLNLTAKAETPDSEEEYELDQLDPGCFDLSAEACNQLSERARKTLKNSAYHSKSFYPGSVPLVLKMTKRIKKTSYSIDIQTFTRSCDLIVTNSGSGKKILFLVSFTPCDPSDPVFNQLAELIEDAAIMANHHYNL</sequence>
<dbReference type="Proteomes" id="UP000005240">
    <property type="component" value="Unassembled WGS sequence"/>
</dbReference>